<protein>
    <submittedName>
        <fullName evidence="2">Uncharacterized protein</fullName>
    </submittedName>
</protein>
<feature type="region of interest" description="Disordered" evidence="1">
    <location>
        <begin position="352"/>
        <end position="384"/>
    </location>
</feature>
<feature type="compositionally biased region" description="Basic and acidic residues" evidence="1">
    <location>
        <begin position="354"/>
        <end position="384"/>
    </location>
</feature>
<sequence>MLWITDLVLSARLGVRRTFQMFRAIKYEQRENEWTSGREVFDCEYQAVKCSAGRLDYWTRCIGVTVSKQSITSLQTIMGKLHDKLKVRQNYMVEENSIHGWENYLTTHASLQHSQQLSRGTCGRSNPLTRLHSLLLSPCRRGVMDGASTCRDRGPLLVPTYQQRRCFLRVDRRGENQLFLAPEGEVVLLDGPPRCNTEASLQALGHLRGAASIVAQQEKGLRWLSSWTAHLPSRRIGFNPRPDHYGFSHVGIVPDDAAGRRVFSGIFRFPCPYTFALLHSQFSPHFTLIGALRRASAQPGAPDTHHLVDTSPPYPPTCATDVEISSLDGGSPGGCFIGYKYGSRHGIVRSVASEGREPARKESLRTESRTRRCCEDSADREVKY</sequence>
<keyword evidence="3" id="KW-1185">Reference proteome</keyword>
<proteinExistence type="predicted"/>
<evidence type="ECO:0000313" key="2">
    <source>
        <dbReference type="EMBL" id="KAJ8896124.1"/>
    </source>
</evidence>
<dbReference type="EMBL" id="JARBHB010000001">
    <property type="protein sequence ID" value="KAJ8896124.1"/>
    <property type="molecule type" value="Genomic_DNA"/>
</dbReference>
<evidence type="ECO:0000256" key="1">
    <source>
        <dbReference type="SAM" id="MobiDB-lite"/>
    </source>
</evidence>
<dbReference type="Proteomes" id="UP001159363">
    <property type="component" value="Chromosome 1"/>
</dbReference>
<evidence type="ECO:0000313" key="3">
    <source>
        <dbReference type="Proteomes" id="UP001159363"/>
    </source>
</evidence>
<name>A0ABQ9IIU7_9NEOP</name>
<organism evidence="2 3">
    <name type="scientific">Dryococelus australis</name>
    <dbReference type="NCBI Taxonomy" id="614101"/>
    <lineage>
        <taxon>Eukaryota</taxon>
        <taxon>Metazoa</taxon>
        <taxon>Ecdysozoa</taxon>
        <taxon>Arthropoda</taxon>
        <taxon>Hexapoda</taxon>
        <taxon>Insecta</taxon>
        <taxon>Pterygota</taxon>
        <taxon>Neoptera</taxon>
        <taxon>Polyneoptera</taxon>
        <taxon>Phasmatodea</taxon>
        <taxon>Verophasmatodea</taxon>
        <taxon>Anareolatae</taxon>
        <taxon>Phasmatidae</taxon>
        <taxon>Eurycanthinae</taxon>
        <taxon>Dryococelus</taxon>
    </lineage>
</organism>
<accession>A0ABQ9IIU7</accession>
<comment type="caution">
    <text evidence="2">The sequence shown here is derived from an EMBL/GenBank/DDBJ whole genome shotgun (WGS) entry which is preliminary data.</text>
</comment>
<gene>
    <name evidence="2" type="ORF">PR048_001466</name>
</gene>
<reference evidence="2 3" key="1">
    <citation type="submission" date="2023-02" db="EMBL/GenBank/DDBJ databases">
        <title>LHISI_Scaffold_Assembly.</title>
        <authorList>
            <person name="Stuart O.P."/>
            <person name="Cleave R."/>
            <person name="Magrath M.J.L."/>
            <person name="Mikheyev A.S."/>
        </authorList>
    </citation>
    <scope>NUCLEOTIDE SEQUENCE [LARGE SCALE GENOMIC DNA]</scope>
    <source>
        <strain evidence="2">Daus_M_001</strain>
        <tissue evidence="2">Leg muscle</tissue>
    </source>
</reference>